<accession>A0A931G9V7</accession>
<evidence type="ECO:0000313" key="1">
    <source>
        <dbReference type="EMBL" id="MBG0739092.1"/>
    </source>
</evidence>
<evidence type="ECO:0000313" key="2">
    <source>
        <dbReference type="Proteomes" id="UP000655366"/>
    </source>
</evidence>
<proteinExistence type="predicted"/>
<sequence length="62" mass="6747">MTQYLISFDEGAMTFSEQELPDVAHAGQTVATREEALEGAARIAVARRCAQEVRELVPDPAV</sequence>
<gene>
    <name evidence="1" type="ORF">IV500_06735</name>
</gene>
<dbReference type="RefSeq" id="WP_196396044.1">
    <property type="nucleotide sequence ID" value="NZ_JADNYM010000007.1"/>
</dbReference>
<organism evidence="1 2">
    <name type="scientific">Arthrobacter terrae</name>
    <dbReference type="NCBI Taxonomy" id="2935737"/>
    <lineage>
        <taxon>Bacteria</taxon>
        <taxon>Bacillati</taxon>
        <taxon>Actinomycetota</taxon>
        <taxon>Actinomycetes</taxon>
        <taxon>Micrococcales</taxon>
        <taxon>Micrococcaceae</taxon>
        <taxon>Arthrobacter</taxon>
    </lineage>
</organism>
<keyword evidence="2" id="KW-1185">Reference proteome</keyword>
<dbReference type="EMBL" id="JADNYM010000007">
    <property type="protein sequence ID" value="MBG0739092.1"/>
    <property type="molecule type" value="Genomic_DNA"/>
</dbReference>
<name>A0A931G9V7_9MICC</name>
<dbReference type="AlphaFoldDB" id="A0A931G9V7"/>
<protein>
    <submittedName>
        <fullName evidence="1">Uncharacterized protein</fullName>
    </submittedName>
</protein>
<comment type="caution">
    <text evidence="1">The sequence shown here is derived from an EMBL/GenBank/DDBJ whole genome shotgun (WGS) entry which is preliminary data.</text>
</comment>
<reference evidence="1 2" key="1">
    <citation type="submission" date="2020-11" db="EMBL/GenBank/DDBJ databases">
        <title>Arthrobacter antarcticus sp. nov., isolated from Antarctic Soil.</title>
        <authorList>
            <person name="Li J."/>
        </authorList>
    </citation>
    <scope>NUCLEOTIDE SEQUENCE [LARGE SCALE GENOMIC DNA]</scope>
    <source>
        <strain evidence="1 2">Z1-20</strain>
    </source>
</reference>
<dbReference type="Proteomes" id="UP000655366">
    <property type="component" value="Unassembled WGS sequence"/>
</dbReference>